<accession>A0A5C6EQ03</accession>
<dbReference type="EMBL" id="SJPX01000004">
    <property type="protein sequence ID" value="TWU49676.1"/>
    <property type="molecule type" value="Genomic_DNA"/>
</dbReference>
<keyword evidence="3" id="KW-1185">Reference proteome</keyword>
<proteinExistence type="predicted"/>
<protein>
    <submittedName>
        <fullName evidence="2">Uncharacterized protein</fullName>
    </submittedName>
</protein>
<dbReference type="AlphaFoldDB" id="A0A5C6EQ03"/>
<feature type="region of interest" description="Disordered" evidence="1">
    <location>
        <begin position="124"/>
        <end position="143"/>
    </location>
</feature>
<dbReference type="Proteomes" id="UP000317977">
    <property type="component" value="Unassembled WGS sequence"/>
</dbReference>
<organism evidence="2 3">
    <name type="scientific">Rubripirellula reticaptiva</name>
    <dbReference type="NCBI Taxonomy" id="2528013"/>
    <lineage>
        <taxon>Bacteria</taxon>
        <taxon>Pseudomonadati</taxon>
        <taxon>Planctomycetota</taxon>
        <taxon>Planctomycetia</taxon>
        <taxon>Pirellulales</taxon>
        <taxon>Pirellulaceae</taxon>
        <taxon>Rubripirellula</taxon>
    </lineage>
</organism>
<evidence type="ECO:0000313" key="3">
    <source>
        <dbReference type="Proteomes" id="UP000317977"/>
    </source>
</evidence>
<evidence type="ECO:0000256" key="1">
    <source>
        <dbReference type="SAM" id="MobiDB-lite"/>
    </source>
</evidence>
<reference evidence="2 3" key="1">
    <citation type="submission" date="2019-02" db="EMBL/GenBank/DDBJ databases">
        <title>Deep-cultivation of Planctomycetes and their phenomic and genomic characterization uncovers novel biology.</title>
        <authorList>
            <person name="Wiegand S."/>
            <person name="Jogler M."/>
            <person name="Boedeker C."/>
            <person name="Pinto D."/>
            <person name="Vollmers J."/>
            <person name="Rivas-Marin E."/>
            <person name="Kohn T."/>
            <person name="Peeters S.H."/>
            <person name="Heuer A."/>
            <person name="Rast P."/>
            <person name="Oberbeckmann S."/>
            <person name="Bunk B."/>
            <person name="Jeske O."/>
            <person name="Meyerdierks A."/>
            <person name="Storesund J.E."/>
            <person name="Kallscheuer N."/>
            <person name="Luecker S."/>
            <person name="Lage O.M."/>
            <person name="Pohl T."/>
            <person name="Merkel B.J."/>
            <person name="Hornburger P."/>
            <person name="Mueller R.-W."/>
            <person name="Bruemmer F."/>
            <person name="Labrenz M."/>
            <person name="Spormann A.M."/>
            <person name="Op Den Camp H."/>
            <person name="Overmann J."/>
            <person name="Amann R."/>
            <person name="Jetten M.S.M."/>
            <person name="Mascher T."/>
            <person name="Medema M.H."/>
            <person name="Devos D.P."/>
            <person name="Kaster A.-K."/>
            <person name="Ovreas L."/>
            <person name="Rohde M."/>
            <person name="Galperin M.Y."/>
            <person name="Jogler C."/>
        </authorList>
    </citation>
    <scope>NUCLEOTIDE SEQUENCE [LARGE SCALE GENOMIC DNA]</scope>
    <source>
        <strain evidence="2 3">Poly59</strain>
    </source>
</reference>
<evidence type="ECO:0000313" key="2">
    <source>
        <dbReference type="EMBL" id="TWU49676.1"/>
    </source>
</evidence>
<name>A0A5C6EQ03_9BACT</name>
<comment type="caution">
    <text evidence="2">The sequence shown here is derived from an EMBL/GenBank/DDBJ whole genome shotgun (WGS) entry which is preliminary data.</text>
</comment>
<gene>
    <name evidence="2" type="ORF">Poly59_42980</name>
</gene>
<dbReference type="RefSeq" id="WP_186776403.1">
    <property type="nucleotide sequence ID" value="NZ_SJPX01000004.1"/>
</dbReference>
<feature type="compositionally biased region" description="Low complexity" evidence="1">
    <location>
        <begin position="124"/>
        <end position="136"/>
    </location>
</feature>
<sequence length="236" mass="25916">MFLLPVILWWAKEPMRFAIGRTRRAVCSAIMFAIAITSSHWATHACAADDRIGRSDEAERHSPTPVGANAPVVLLREGTMVPPTKGKVVMLGRRWVFIINSPHTAAEDDGLAILGRRRSSLFARSSSTSSQSSAARKVAQSAEIRPRRMMSEVSFAPLREPAKSAALPESESTLVSQVAARSPTQFTLSENLSLQRIVESLRDDSSDDQWILSGEISEFLGENRLTIRTAQRSNGD</sequence>